<dbReference type="RefSeq" id="WP_105322186.1">
    <property type="nucleotide sequence ID" value="NZ_CP026611.1"/>
</dbReference>
<name>A0ABC8DG95_BACVE</name>
<evidence type="ECO:0000313" key="1">
    <source>
        <dbReference type="EMBL" id="AWX74673.1"/>
    </source>
</evidence>
<accession>A0ABC8DG95</accession>
<gene>
    <name evidence="1" type="ORF">BVDSYZ_21760</name>
</gene>
<geneLocation type="plasmid" evidence="2">
    <name>pdsyz</name>
</geneLocation>
<keyword evidence="1" id="KW-0614">Plasmid</keyword>
<protein>
    <submittedName>
        <fullName evidence="1">Uncharacterized protein</fullName>
    </submittedName>
</protein>
<sequence length="62" mass="6685">MAGQKQKRRLKKGFNYAGGCRHTFCGNATGLYGSLSAAFKDLEAASAASKQARCLRFNQGKL</sequence>
<dbReference type="EMBL" id="CP030151">
    <property type="protein sequence ID" value="AWX74673.1"/>
    <property type="molecule type" value="Genomic_DNA"/>
</dbReference>
<proteinExistence type="predicted"/>
<dbReference type="AlphaFoldDB" id="A0ABC8DG95"/>
<reference evidence="1 2" key="1">
    <citation type="submission" date="2018-06" db="EMBL/GenBank/DDBJ databases">
        <title>Complete Genome Sequence of Bacillus velezensis DSYZ, a Plant Growth-Promoting Rhizobacterium with Antifungal Activity.</title>
        <authorList>
            <person name="Du B."/>
            <person name="Ding Y."/>
            <person name="Liu K."/>
            <person name="Yao L."/>
            <person name="Wang C."/>
            <person name="Li H."/>
            <person name="Liu H."/>
        </authorList>
    </citation>
    <scope>NUCLEOTIDE SEQUENCE [LARGE SCALE GENOMIC DNA]</scope>
    <source>
        <strain evidence="1 2">DSYZ</strain>
        <plasmid evidence="2">pdsyz</plasmid>
    </source>
</reference>
<organism evidence="1 2">
    <name type="scientific">Bacillus velezensis</name>
    <dbReference type="NCBI Taxonomy" id="492670"/>
    <lineage>
        <taxon>Bacteria</taxon>
        <taxon>Bacillati</taxon>
        <taxon>Bacillota</taxon>
        <taxon>Bacilli</taxon>
        <taxon>Bacillales</taxon>
        <taxon>Bacillaceae</taxon>
        <taxon>Bacillus</taxon>
        <taxon>Bacillus amyloliquefaciens group</taxon>
    </lineage>
</organism>
<evidence type="ECO:0000313" key="2">
    <source>
        <dbReference type="Proteomes" id="UP000250069"/>
    </source>
</evidence>
<dbReference type="Proteomes" id="UP000250069">
    <property type="component" value="Plasmid pdsyz"/>
</dbReference>